<dbReference type="CDD" id="cd19531">
    <property type="entry name" value="LCL_NRPS-like"/>
    <property type="match status" value="1"/>
</dbReference>
<evidence type="ECO:0000256" key="3">
    <source>
        <dbReference type="ARBA" id="ARBA00022553"/>
    </source>
</evidence>
<dbReference type="Gene3D" id="3.30.559.30">
    <property type="entry name" value="Nonribosomal peptide synthetase, condensation domain"/>
    <property type="match status" value="2"/>
</dbReference>
<dbReference type="Gene3D" id="3.40.50.12780">
    <property type="entry name" value="N-terminal domain of ligase-like"/>
    <property type="match status" value="1"/>
</dbReference>
<dbReference type="InterPro" id="IPR025110">
    <property type="entry name" value="AMP-bd_C"/>
</dbReference>
<comment type="caution">
    <text evidence="5">The sequence shown here is derived from an EMBL/GenBank/DDBJ whole genome shotgun (WGS) entry which is preliminary data.</text>
</comment>
<dbReference type="EMBL" id="JABAIA010000003">
    <property type="protein sequence ID" value="NLR68038.1"/>
    <property type="molecule type" value="Genomic_DNA"/>
</dbReference>
<dbReference type="InterPro" id="IPR042099">
    <property type="entry name" value="ANL_N_sf"/>
</dbReference>
<evidence type="ECO:0000259" key="4">
    <source>
        <dbReference type="PROSITE" id="PS50075"/>
    </source>
</evidence>
<dbReference type="SUPFAM" id="SSF47336">
    <property type="entry name" value="ACP-like"/>
    <property type="match status" value="2"/>
</dbReference>
<dbReference type="InterPro" id="IPR001242">
    <property type="entry name" value="Condensation_dom"/>
</dbReference>
<dbReference type="InterPro" id="IPR000873">
    <property type="entry name" value="AMP-dep_synth/lig_dom"/>
</dbReference>
<dbReference type="PANTHER" id="PTHR45527:SF1">
    <property type="entry name" value="FATTY ACID SYNTHASE"/>
    <property type="match status" value="1"/>
</dbReference>
<dbReference type="InterPro" id="IPR036736">
    <property type="entry name" value="ACP-like_sf"/>
</dbReference>
<proteinExistence type="predicted"/>
<dbReference type="FunFam" id="3.40.50.980:FF:000001">
    <property type="entry name" value="Non-ribosomal peptide synthetase"/>
    <property type="match status" value="1"/>
</dbReference>
<keyword evidence="2" id="KW-0596">Phosphopantetheine</keyword>
<keyword evidence="3" id="KW-0597">Phosphoprotein</keyword>
<reference evidence="5 6" key="1">
    <citation type="submission" date="2020-04" db="EMBL/GenBank/DDBJ databases">
        <authorList>
            <person name="Yin C."/>
        </authorList>
    </citation>
    <scope>NUCLEOTIDE SEQUENCE [LARGE SCALE GENOMIC DNA]</scope>
    <source>
        <strain evidence="5 6">Ae27</strain>
    </source>
</reference>
<dbReference type="Gene3D" id="3.40.50.980">
    <property type="match status" value="2"/>
</dbReference>
<dbReference type="Gene3D" id="2.30.38.10">
    <property type="entry name" value="Luciferase, Domain 3"/>
    <property type="match status" value="1"/>
</dbReference>
<sequence length="2116" mass="236322">MKGITFIEPTGKDEFLSYGDLYDAALKVLGLLQRRGISPGDELVLPLQENRVFLIVFWACMLGGIIPVPLSPGAKDDHRHKLFNVWEILNNPYMMVSQPDLQKLRVYAREQGMENSWLAMCDNAIDTADLNGCQGVGVVKEVSPSDIAFIQFSSGSTGSPKGVVLTHGNLICNIDAIAQASAYTEDDATFSWMPLTHDMGLIGFHLSPMFSGMDQYIMPTQSFVRRPAGWLEKANEYKATVLCSPNFGYRYFLKHVHDQHTGKWDLSGVRIIYNGAEPVSERLCAEFLDKCAAYGVRRSAMCPVYGLAEASLAVTISGMADQVVSLCVDRRQLNDGDQVALIAPGDSAVTLVNVGKPVKNCSLRITDRQDMPVPAGTVGHIHIKGDNVTCGYYNNQEATACAITADGWLRTGDLGFMLDGCLYITGREKDIIFVNGQNFYPADIEQIAEDVEGIELNKIAVAGHFNSSTQREECIAFVFHRGDISDFISIAQALKTLVGAKAGIELDRVVPVKDIPRTTSGKLQRFRLLELYREGAFADVMETLEQAASPGEVNRFSVDGYERKLLDICEKIFGEKWNDVHRNFFEAGLSSLKVAELSLLAAKAFNTALPADFIYTKQTVRELAAAIRQNGENGYQPIPAGIERPYCPLSSSQRRMYYFWQLNKSTVTYNLPAAFRIRGSVQHEKLEQGIKDLIARHDMLRAVFSMDPVPSFIVKKTTHFTLEKIVCAPDQVSEALRELVQPFDLGQGPLFRAKLLHTDAEECYLFLDFHHIIADGVSISLFVKTLMEYYNGEGGTPSSLRYSDFVQWEEDNRLSGKLREHAGYWQQQLQGDLPVLSLPADFQRPPVLSTEGGKIAFEAGKELTEQLRALARRMDCSLHVLLFSVYTVFLSKITGQDELVIGIPVSGRRHPDLLEIQGMFVNNLAVRCHVSGEDTFVRFLEKQQQHVAEALHHQDYPFDDLVRQIAPDPDSSRNPVFDTMFLYQNMELPVFSNNDFTLTPWFFDNGTSKYDISMEVFEDGPALRCFIEYSAKLFRKETMAAFADGFLQLARRAVSNGTDSIADWSMLSETEFERYVRKYNATGREYAAGSGIHRLFEEQVWRTPSNIAVEHGNTTYSFHELNEQADRVAGWLKEQGVGQDAPVAILLPATPELLVSILAVLKAGGYYLPLEPGWPAERVRYVLESSRCRLLICDESNKDRNVYPGVANLYIKEVPPAASKKVLSVSDPDHLSYVLYTSGTTGRPKGVMITHRSLINYTCWAAESYIRGAQVTMPLYTSVSFDLTLTSIFTPLITGNRIVIYGEDGDNLSLVNMLTDNKCDVIKATPSHLRIMAAGKWLEKPGSRVRRIIVGGEQLDTGLAREIYEQAGGNIEIYNEYGPTEATVGCMIHLFNPEELTPQVPIGVPAANSRIYLLDKYRKPVACGVHGEIYIAGGGLAKGYQADEALTREKFVADPFHAGERMYKTGDIGRRLPDGTVVFLGRSDEQVKLNGHRIELREIEQCLKQHPDVDDTIVTVTAGLAGVKLLCAYIRWKAGSVGRETALRFYLAERLPYYMLPSCIIEIGEIPLTANGKADLKALPQPENMAAPEQSLPTDAAAAALIEAWEEVLETPVRSVRDNFYASGGDSIKAVQIASRLLGRNMLLKARDILTYHTIEQICPHIGRTGAENKYEQGIISGEREMTPAEGWFFEQAFENPHYFNQSVLLRLKRPVNHKLLEQAFSHVVQHHDGLRMNYDPERKTLFYNPAHLDTRSIVEKYSIGDVGGDGLTTIYRKVKGAFDITGSLLLKGALFSFEAGESLLLITAHHLVTDGVSWRIILEDLYHGYTALENGREVVLPEKTAPLAGWREKLIRLFPERALSPVIENSGFTLPLDVHTHDWRMINRREIVGGLDAAQTGVLLKDAYRFYESDMLVLLSAALLQTLHEWTGKTVVVVEYESHGRHPEMPDTSRTVGWLTEMYPQVLELPATGIDGLLKAVKDQVQSGMCWGTRYNAHAKSEIPQTAVRFNYLGQFSKELENDLFSFCGLTTDSDSDPGNSMTARVELLAMILNGKLIMQLHYNHQAHFRSTMQALMERMQEHVRSIAAHISHKKDLTATMPAFDTAGLDDQEINDLLR</sequence>
<accession>A0A847S4L6</accession>
<dbReference type="GO" id="GO:0031177">
    <property type="term" value="F:phosphopantetheine binding"/>
    <property type="evidence" value="ECO:0007669"/>
    <property type="project" value="TreeGrafter"/>
</dbReference>
<feature type="domain" description="Carrier" evidence="4">
    <location>
        <begin position="556"/>
        <end position="631"/>
    </location>
</feature>
<name>A0A847S4L6_9BACT</name>
<dbReference type="Gene3D" id="1.10.1200.10">
    <property type="entry name" value="ACP-like"/>
    <property type="match status" value="2"/>
</dbReference>
<comment type="cofactor">
    <cofactor evidence="1">
        <name>pantetheine 4'-phosphate</name>
        <dbReference type="ChEBI" id="CHEBI:47942"/>
    </cofactor>
</comment>
<dbReference type="Gene3D" id="3.30.559.10">
    <property type="entry name" value="Chloramphenicol acetyltransferase-like domain"/>
    <property type="match status" value="2"/>
</dbReference>
<keyword evidence="6" id="KW-1185">Reference proteome</keyword>
<dbReference type="Pfam" id="PF00550">
    <property type="entry name" value="PP-binding"/>
    <property type="match status" value="2"/>
</dbReference>
<evidence type="ECO:0000256" key="2">
    <source>
        <dbReference type="ARBA" id="ARBA00022450"/>
    </source>
</evidence>
<dbReference type="PROSITE" id="PS50075">
    <property type="entry name" value="CARRIER"/>
    <property type="match status" value="2"/>
</dbReference>
<evidence type="ECO:0000256" key="1">
    <source>
        <dbReference type="ARBA" id="ARBA00001957"/>
    </source>
</evidence>
<dbReference type="GO" id="GO:0009239">
    <property type="term" value="P:enterobactin biosynthetic process"/>
    <property type="evidence" value="ECO:0007669"/>
    <property type="project" value="TreeGrafter"/>
</dbReference>
<feature type="domain" description="Carrier" evidence="4">
    <location>
        <begin position="1592"/>
        <end position="1666"/>
    </location>
</feature>
<dbReference type="GO" id="GO:0043041">
    <property type="term" value="P:amino acid activation for nonribosomal peptide biosynthetic process"/>
    <property type="evidence" value="ECO:0007669"/>
    <property type="project" value="TreeGrafter"/>
</dbReference>
<dbReference type="SUPFAM" id="SSF56801">
    <property type="entry name" value="Acetyl-CoA synthetase-like"/>
    <property type="match status" value="2"/>
</dbReference>
<dbReference type="GO" id="GO:0005829">
    <property type="term" value="C:cytosol"/>
    <property type="evidence" value="ECO:0007669"/>
    <property type="project" value="TreeGrafter"/>
</dbReference>
<dbReference type="PANTHER" id="PTHR45527">
    <property type="entry name" value="NONRIBOSOMAL PEPTIDE SYNTHETASE"/>
    <property type="match status" value="1"/>
</dbReference>
<dbReference type="RefSeq" id="WP_168873977.1">
    <property type="nucleotide sequence ID" value="NZ_JABAIA010000003.1"/>
</dbReference>
<gene>
    <name evidence="5" type="ORF">HGH92_27280</name>
</gene>
<dbReference type="SUPFAM" id="SSF52777">
    <property type="entry name" value="CoA-dependent acyltransferases"/>
    <property type="match status" value="4"/>
</dbReference>
<dbReference type="GO" id="GO:0009366">
    <property type="term" value="C:enterobactin synthetase complex"/>
    <property type="evidence" value="ECO:0007669"/>
    <property type="project" value="TreeGrafter"/>
</dbReference>
<dbReference type="InterPro" id="IPR010071">
    <property type="entry name" value="AA_adenyl_dom"/>
</dbReference>
<organism evidence="5 6">
    <name type="scientific">Chitinophaga varians</name>
    <dbReference type="NCBI Taxonomy" id="2202339"/>
    <lineage>
        <taxon>Bacteria</taxon>
        <taxon>Pseudomonadati</taxon>
        <taxon>Bacteroidota</taxon>
        <taxon>Chitinophagia</taxon>
        <taxon>Chitinophagales</taxon>
        <taxon>Chitinophagaceae</taxon>
        <taxon>Chitinophaga</taxon>
    </lineage>
</organism>
<evidence type="ECO:0000313" key="5">
    <source>
        <dbReference type="EMBL" id="NLR68038.1"/>
    </source>
</evidence>
<dbReference type="InterPro" id="IPR045851">
    <property type="entry name" value="AMP-bd_C_sf"/>
</dbReference>
<dbReference type="GO" id="GO:0047527">
    <property type="term" value="F:2,3-dihydroxybenzoate-serine ligase activity"/>
    <property type="evidence" value="ECO:0007669"/>
    <property type="project" value="TreeGrafter"/>
</dbReference>
<dbReference type="Pfam" id="PF00501">
    <property type="entry name" value="AMP-binding"/>
    <property type="match status" value="2"/>
</dbReference>
<protein>
    <submittedName>
        <fullName evidence="5">Amino acid adenylation domain-containing protein</fullName>
    </submittedName>
</protein>
<dbReference type="Gene3D" id="3.30.300.30">
    <property type="match status" value="2"/>
</dbReference>
<dbReference type="InterPro" id="IPR006162">
    <property type="entry name" value="Ppantetheine_attach_site"/>
</dbReference>
<evidence type="ECO:0000313" key="6">
    <source>
        <dbReference type="Proteomes" id="UP000570474"/>
    </source>
</evidence>
<dbReference type="PROSITE" id="PS00455">
    <property type="entry name" value="AMP_BINDING"/>
    <property type="match status" value="2"/>
</dbReference>
<dbReference type="Proteomes" id="UP000570474">
    <property type="component" value="Unassembled WGS sequence"/>
</dbReference>
<dbReference type="Pfam" id="PF00668">
    <property type="entry name" value="Condensation"/>
    <property type="match status" value="2"/>
</dbReference>
<dbReference type="InterPro" id="IPR020845">
    <property type="entry name" value="AMP-binding_CS"/>
</dbReference>
<dbReference type="NCBIfam" id="TIGR01733">
    <property type="entry name" value="AA-adenyl-dom"/>
    <property type="match status" value="1"/>
</dbReference>
<dbReference type="InterPro" id="IPR009081">
    <property type="entry name" value="PP-bd_ACP"/>
</dbReference>
<dbReference type="PROSITE" id="PS00012">
    <property type="entry name" value="PHOSPHOPANTETHEINE"/>
    <property type="match status" value="1"/>
</dbReference>
<dbReference type="InterPro" id="IPR023213">
    <property type="entry name" value="CAT-like_dom_sf"/>
</dbReference>
<dbReference type="Pfam" id="PF13193">
    <property type="entry name" value="AMP-binding_C"/>
    <property type="match status" value="1"/>
</dbReference>